<accession>A0ABS8M546</accession>
<dbReference type="Gene3D" id="3.90.550.10">
    <property type="entry name" value="Spore Coat Polysaccharide Biosynthesis Protein SpsA, Chain A"/>
    <property type="match status" value="1"/>
</dbReference>
<feature type="domain" description="Glycosyltransferase 2-like" evidence="2">
    <location>
        <begin position="15"/>
        <end position="143"/>
    </location>
</feature>
<gene>
    <name evidence="3" type="ORF">LNQ34_16420</name>
</gene>
<name>A0ABS8M546_9FLAO</name>
<evidence type="ECO:0000313" key="4">
    <source>
        <dbReference type="Proteomes" id="UP001430700"/>
    </source>
</evidence>
<comment type="caution">
    <text evidence="3">The sequence shown here is derived from an EMBL/GenBank/DDBJ whole genome shotgun (WGS) entry which is preliminary data.</text>
</comment>
<evidence type="ECO:0000256" key="1">
    <source>
        <dbReference type="ARBA" id="ARBA00038494"/>
    </source>
</evidence>
<dbReference type="InterPro" id="IPR029044">
    <property type="entry name" value="Nucleotide-diphossugar_trans"/>
</dbReference>
<evidence type="ECO:0000259" key="2">
    <source>
        <dbReference type="Pfam" id="PF00535"/>
    </source>
</evidence>
<sequence>MSEELMNTTDREKLSVLIITLNEEGHIKSLLEDIDFADEIIVVDSYSTDRTLDIIESFKNVKVIQNPFVNYTSQRNFAIDQAKNSWILFIDADERLTPELKLEIAATINQKDTASAYFIYRTFMFQSRKLHFSGWQTDKIFRLFNKTNCRYNQDRMVHEKLIVNGSISTLKNKIIHFSYTSFSDYKAKMYSYGVLKANEKQKKGQKSSRLLMIFHPVYTFLYQFLVRLGFLDGAKGITICYLNAYSVFIRYKELFRITSSKT</sequence>
<dbReference type="RefSeq" id="WP_230000483.1">
    <property type="nucleotide sequence ID" value="NZ_JAJJMN010000001.1"/>
</dbReference>
<dbReference type="Proteomes" id="UP001430700">
    <property type="component" value="Unassembled WGS sequence"/>
</dbReference>
<dbReference type="CDD" id="cd02511">
    <property type="entry name" value="Beta4Glucosyltransferase"/>
    <property type="match status" value="1"/>
</dbReference>
<keyword evidence="4" id="KW-1185">Reference proteome</keyword>
<dbReference type="PANTHER" id="PTHR43630">
    <property type="entry name" value="POLY-BETA-1,6-N-ACETYL-D-GLUCOSAMINE SYNTHASE"/>
    <property type="match status" value="1"/>
</dbReference>
<protein>
    <submittedName>
        <fullName evidence="3">Glycosyltransferase family 2 protein</fullName>
    </submittedName>
</protein>
<proteinExistence type="inferred from homology"/>
<dbReference type="Pfam" id="PF00535">
    <property type="entry name" value="Glycos_transf_2"/>
    <property type="match status" value="1"/>
</dbReference>
<dbReference type="SUPFAM" id="SSF53448">
    <property type="entry name" value="Nucleotide-diphospho-sugar transferases"/>
    <property type="match status" value="1"/>
</dbReference>
<dbReference type="EMBL" id="JAJJMN010000001">
    <property type="protein sequence ID" value="MCC9019358.1"/>
    <property type="molecule type" value="Genomic_DNA"/>
</dbReference>
<dbReference type="PANTHER" id="PTHR43630:SF2">
    <property type="entry name" value="GLYCOSYLTRANSFERASE"/>
    <property type="match status" value="1"/>
</dbReference>
<evidence type="ECO:0000313" key="3">
    <source>
        <dbReference type="EMBL" id="MCC9019358.1"/>
    </source>
</evidence>
<dbReference type="InterPro" id="IPR001173">
    <property type="entry name" value="Glyco_trans_2-like"/>
</dbReference>
<reference evidence="3" key="1">
    <citation type="submission" date="2021-11" db="EMBL/GenBank/DDBJ databases">
        <title>Description of novel Flavobacterium species.</title>
        <authorList>
            <person name="Saticioglu I.B."/>
            <person name="Ay H."/>
            <person name="Altun S."/>
            <person name="Duman M."/>
        </authorList>
    </citation>
    <scope>NUCLEOTIDE SEQUENCE</scope>
    <source>
        <strain evidence="3">F-126</strain>
    </source>
</reference>
<comment type="similarity">
    <text evidence="1">Belongs to the glycosyltransferase 2 family. WaaE/KdtX subfamily.</text>
</comment>
<organism evidence="3 4">
    <name type="scientific">Flavobacterium lipolyticum</name>
    <dbReference type="NCBI Taxonomy" id="2893754"/>
    <lineage>
        <taxon>Bacteria</taxon>
        <taxon>Pseudomonadati</taxon>
        <taxon>Bacteroidota</taxon>
        <taxon>Flavobacteriia</taxon>
        <taxon>Flavobacteriales</taxon>
        <taxon>Flavobacteriaceae</taxon>
        <taxon>Flavobacterium</taxon>
    </lineage>
</organism>